<feature type="coiled-coil region" evidence="1">
    <location>
        <begin position="27"/>
        <end position="75"/>
    </location>
</feature>
<protein>
    <submittedName>
        <fullName evidence="2">Uncharacterized protein</fullName>
    </submittedName>
</protein>
<reference evidence="2" key="1">
    <citation type="submission" date="2016-10" db="EMBL/GenBank/DDBJ databases">
        <title>Draft Genome Sequence of Nocardioides luteus Strain BAFB, an Alkane-Degrading Bacterium Isolated from JP-7 Polluted Soil.</title>
        <authorList>
            <person name="Brown L."/>
            <person name="Ruiz O.N."/>
            <person name="Gunasekera T."/>
        </authorList>
    </citation>
    <scope>NUCLEOTIDE SEQUENCE [LARGE SCALE GENOMIC DNA]</scope>
    <source>
        <strain evidence="2">BAFB</strain>
    </source>
</reference>
<gene>
    <name evidence="2" type="ORF">UG56_002240</name>
</gene>
<evidence type="ECO:0000313" key="2">
    <source>
        <dbReference type="EMBL" id="OIJ28615.1"/>
    </source>
</evidence>
<comment type="caution">
    <text evidence="2">The sequence shown here is derived from an EMBL/GenBank/DDBJ whole genome shotgun (WGS) entry which is preliminary data.</text>
</comment>
<name>A0A1J4NCF2_9ACTN</name>
<sequence length="124" mass="13931">MALKRLRGEVIKKVRSAADAEESRAIIEELRAITDRQRVRIADLERELARVSPQVAALEARLETLRDTVERGNIATTAAAGGDVDTAAIWAEIQRQQEQVRARITAATRFEERLRRLEDGNRVG</sequence>
<keyword evidence="1" id="KW-0175">Coiled coil</keyword>
<proteinExistence type="predicted"/>
<evidence type="ECO:0000313" key="3">
    <source>
        <dbReference type="Proteomes" id="UP000033772"/>
    </source>
</evidence>
<dbReference type="RefSeq" id="WP_052693152.1">
    <property type="nucleotide sequence ID" value="NZ_JZDQ02000002.1"/>
</dbReference>
<evidence type="ECO:0000256" key="1">
    <source>
        <dbReference type="SAM" id="Coils"/>
    </source>
</evidence>
<dbReference type="EMBL" id="JZDQ02000002">
    <property type="protein sequence ID" value="OIJ28615.1"/>
    <property type="molecule type" value="Genomic_DNA"/>
</dbReference>
<dbReference type="STRING" id="1844.UG56_002240"/>
<organism evidence="2 3">
    <name type="scientific">Nocardioides luteus</name>
    <dbReference type="NCBI Taxonomy" id="1844"/>
    <lineage>
        <taxon>Bacteria</taxon>
        <taxon>Bacillati</taxon>
        <taxon>Actinomycetota</taxon>
        <taxon>Actinomycetes</taxon>
        <taxon>Propionibacteriales</taxon>
        <taxon>Nocardioidaceae</taxon>
        <taxon>Nocardioides</taxon>
    </lineage>
</organism>
<dbReference type="Proteomes" id="UP000033772">
    <property type="component" value="Unassembled WGS sequence"/>
</dbReference>
<keyword evidence="3" id="KW-1185">Reference proteome</keyword>
<accession>A0A1J4NCF2</accession>
<dbReference type="AlphaFoldDB" id="A0A1J4NCF2"/>